<dbReference type="OrthoDB" id="630188at2759"/>
<feature type="domain" description="Trichome birefringence-like C-terminal" evidence="2">
    <location>
        <begin position="5"/>
        <end position="99"/>
    </location>
</feature>
<dbReference type="Proteomes" id="UP001055439">
    <property type="component" value="Chromosome 8"/>
</dbReference>
<dbReference type="InterPro" id="IPR029962">
    <property type="entry name" value="TBL"/>
</dbReference>
<protein>
    <recommendedName>
        <fullName evidence="2">Trichome birefringence-like C-terminal domain-containing protein</fullName>
    </recommendedName>
</protein>
<evidence type="ECO:0000313" key="4">
    <source>
        <dbReference type="Proteomes" id="UP001055439"/>
    </source>
</evidence>
<reference evidence="3" key="1">
    <citation type="submission" date="2022-05" db="EMBL/GenBank/DDBJ databases">
        <title>The Musa troglodytarum L. genome provides insights into the mechanism of non-climacteric behaviour and enrichment of carotenoids.</title>
        <authorList>
            <person name="Wang J."/>
        </authorList>
    </citation>
    <scope>NUCLEOTIDE SEQUENCE</scope>
    <source>
        <tissue evidence="3">Leaf</tissue>
    </source>
</reference>
<dbReference type="Pfam" id="PF13839">
    <property type="entry name" value="PC-Esterase"/>
    <property type="match status" value="1"/>
</dbReference>
<evidence type="ECO:0000313" key="3">
    <source>
        <dbReference type="EMBL" id="URE36168.1"/>
    </source>
</evidence>
<evidence type="ECO:0000256" key="1">
    <source>
        <dbReference type="ARBA" id="ARBA00007727"/>
    </source>
</evidence>
<evidence type="ECO:0000259" key="2">
    <source>
        <dbReference type="Pfam" id="PF13839"/>
    </source>
</evidence>
<gene>
    <name evidence="3" type="ORF">MUK42_16581</name>
</gene>
<dbReference type="PANTHER" id="PTHR32285:SF22">
    <property type="entry name" value="PROTEIN TRICHOME BIREFRINGENCE"/>
    <property type="match status" value="1"/>
</dbReference>
<dbReference type="GO" id="GO:0005794">
    <property type="term" value="C:Golgi apparatus"/>
    <property type="evidence" value="ECO:0007669"/>
    <property type="project" value="TreeGrafter"/>
</dbReference>
<dbReference type="GO" id="GO:0016413">
    <property type="term" value="F:O-acetyltransferase activity"/>
    <property type="evidence" value="ECO:0007669"/>
    <property type="project" value="InterPro"/>
</dbReference>
<accession>A0A9E7HV83</accession>
<sequence>MPIRNGKKRETLRLDIVERSSSKYKDADVIIFNTGHWWTHEKTAKGKDYYQEGNHIYSELNVEEALRKALSTWAKWVDTNVNREKSLVVFRGYSTSHFRYLVQLLD</sequence>
<dbReference type="InterPro" id="IPR026057">
    <property type="entry name" value="TBL_C"/>
</dbReference>
<name>A0A9E7HV83_9LILI</name>
<dbReference type="EMBL" id="CP097510">
    <property type="protein sequence ID" value="URE36168.1"/>
    <property type="molecule type" value="Genomic_DNA"/>
</dbReference>
<proteinExistence type="inferred from homology"/>
<dbReference type="AlphaFoldDB" id="A0A9E7HV83"/>
<organism evidence="3 4">
    <name type="scientific">Musa troglodytarum</name>
    <name type="common">fe'i banana</name>
    <dbReference type="NCBI Taxonomy" id="320322"/>
    <lineage>
        <taxon>Eukaryota</taxon>
        <taxon>Viridiplantae</taxon>
        <taxon>Streptophyta</taxon>
        <taxon>Embryophyta</taxon>
        <taxon>Tracheophyta</taxon>
        <taxon>Spermatophyta</taxon>
        <taxon>Magnoliopsida</taxon>
        <taxon>Liliopsida</taxon>
        <taxon>Zingiberales</taxon>
        <taxon>Musaceae</taxon>
        <taxon>Musa</taxon>
    </lineage>
</organism>
<dbReference type="PANTHER" id="PTHR32285">
    <property type="entry name" value="PROTEIN TRICHOME BIREFRINGENCE-LIKE 9-RELATED"/>
    <property type="match status" value="1"/>
</dbReference>
<comment type="similarity">
    <text evidence="1">Belongs to the PC-esterase family. TBL subfamily.</text>
</comment>
<keyword evidence="4" id="KW-1185">Reference proteome</keyword>